<evidence type="ECO:0000256" key="1">
    <source>
        <dbReference type="SAM" id="MobiDB-lite"/>
    </source>
</evidence>
<evidence type="ECO:0000256" key="2">
    <source>
        <dbReference type="SAM" id="Phobius"/>
    </source>
</evidence>
<dbReference type="eggNOG" id="ENOG5032VQ9">
    <property type="taxonomic scope" value="Bacteria"/>
</dbReference>
<feature type="compositionally biased region" description="Acidic residues" evidence="1">
    <location>
        <begin position="311"/>
        <end position="347"/>
    </location>
</feature>
<keyword evidence="4" id="KW-1185">Reference proteome</keyword>
<dbReference type="GO" id="GO:0016301">
    <property type="term" value="F:kinase activity"/>
    <property type="evidence" value="ECO:0007669"/>
    <property type="project" value="UniProtKB-KW"/>
</dbReference>
<sequence length="353" mass="38129">MKLRRDLLISVVALVALNLLVALGAIVLLSRMSPAIERILEENVVSIEAAEEMLALLAQGRGMPLGESERARFAEALIRAENNLTEDDEIPVLTEMRQSWPGAVEGEAVASDRLVSALRQLVSINRNAMLRIDERAKRMGVAGAWAGVFMGLLGFVASLGLIRRLRDQIMSPLAELYTTLEAARRGDSFRRCSSVHAPGELRSIFQSVNLMLDREHVAAQRSPDDDGREAVRVTLEHLLDLAEAPAYVVDACGEIVAANRDGLELLEGEGEGGLREALAQVPSGRRSELLEVTPIGEGEAWYCLAQRPDGESVEELPPEDDDANGDDGGGDDDDKSDDGDASVDGDADPSRRG</sequence>
<keyword evidence="3" id="KW-0418">Kinase</keyword>
<dbReference type="OrthoDB" id="9816090at2"/>
<evidence type="ECO:0000313" key="3">
    <source>
        <dbReference type="EMBL" id="ACY16538.1"/>
    </source>
</evidence>
<feature type="region of interest" description="Disordered" evidence="1">
    <location>
        <begin position="305"/>
        <end position="353"/>
    </location>
</feature>
<dbReference type="Proteomes" id="UP000001880">
    <property type="component" value="Chromosome"/>
</dbReference>
<organism evidence="3 4">
    <name type="scientific">Haliangium ochraceum (strain DSM 14365 / JCM 11303 / SMP-2)</name>
    <dbReference type="NCBI Taxonomy" id="502025"/>
    <lineage>
        <taxon>Bacteria</taxon>
        <taxon>Pseudomonadati</taxon>
        <taxon>Myxococcota</taxon>
        <taxon>Polyangia</taxon>
        <taxon>Haliangiales</taxon>
        <taxon>Kofleriaceae</taxon>
        <taxon>Haliangium</taxon>
    </lineage>
</organism>
<dbReference type="STRING" id="502025.Hoch_4039"/>
<protein>
    <submittedName>
        <fullName evidence="3">Histidine kinase HAMP region domain protein</fullName>
    </submittedName>
</protein>
<gene>
    <name evidence="3" type="ordered locus">Hoch_4039</name>
</gene>
<reference evidence="3 4" key="1">
    <citation type="journal article" date="2010" name="Stand. Genomic Sci.">
        <title>Complete genome sequence of Haliangium ochraceum type strain (SMP-2).</title>
        <authorList>
            <consortium name="US DOE Joint Genome Institute (JGI-PGF)"/>
            <person name="Ivanova N."/>
            <person name="Daum C."/>
            <person name="Lang E."/>
            <person name="Abt B."/>
            <person name="Kopitz M."/>
            <person name="Saunders E."/>
            <person name="Lapidus A."/>
            <person name="Lucas S."/>
            <person name="Glavina Del Rio T."/>
            <person name="Nolan M."/>
            <person name="Tice H."/>
            <person name="Copeland A."/>
            <person name="Cheng J.F."/>
            <person name="Chen F."/>
            <person name="Bruce D."/>
            <person name="Goodwin L."/>
            <person name="Pitluck S."/>
            <person name="Mavromatis K."/>
            <person name="Pati A."/>
            <person name="Mikhailova N."/>
            <person name="Chen A."/>
            <person name="Palaniappan K."/>
            <person name="Land M."/>
            <person name="Hauser L."/>
            <person name="Chang Y.J."/>
            <person name="Jeffries C.D."/>
            <person name="Detter J.C."/>
            <person name="Brettin T."/>
            <person name="Rohde M."/>
            <person name="Goker M."/>
            <person name="Bristow J."/>
            <person name="Markowitz V."/>
            <person name="Eisen J.A."/>
            <person name="Hugenholtz P."/>
            <person name="Kyrpides N.C."/>
            <person name="Klenk H.P."/>
        </authorList>
    </citation>
    <scope>NUCLEOTIDE SEQUENCE [LARGE SCALE GENOMIC DNA]</scope>
    <source>
        <strain evidence="4">DSM 14365 / CIP 107738 / JCM 11303 / AJ 13395 / SMP-2</strain>
    </source>
</reference>
<dbReference type="KEGG" id="hoh:Hoch_4039"/>
<dbReference type="HOGENOM" id="CLU_784742_0_0_7"/>
<evidence type="ECO:0000313" key="4">
    <source>
        <dbReference type="Proteomes" id="UP000001880"/>
    </source>
</evidence>
<proteinExistence type="predicted"/>
<dbReference type="AlphaFoldDB" id="D0LJG4"/>
<keyword evidence="2" id="KW-0812">Transmembrane</keyword>
<dbReference type="RefSeq" id="WP_012829136.1">
    <property type="nucleotide sequence ID" value="NC_013440.1"/>
</dbReference>
<accession>D0LJG4</accession>
<feature type="transmembrane region" description="Helical" evidence="2">
    <location>
        <begin position="7"/>
        <end position="29"/>
    </location>
</feature>
<keyword evidence="2" id="KW-1133">Transmembrane helix</keyword>
<keyword evidence="2" id="KW-0472">Membrane</keyword>
<name>D0LJG4_HALO1</name>
<feature type="transmembrane region" description="Helical" evidence="2">
    <location>
        <begin position="139"/>
        <end position="162"/>
    </location>
</feature>
<dbReference type="EMBL" id="CP001804">
    <property type="protein sequence ID" value="ACY16538.1"/>
    <property type="molecule type" value="Genomic_DNA"/>
</dbReference>
<keyword evidence="3" id="KW-0808">Transferase</keyword>